<gene>
    <name evidence="2" type="ORF">HJ536_12560</name>
</gene>
<evidence type="ECO:0000313" key="2">
    <source>
        <dbReference type="EMBL" id="NVO24192.1"/>
    </source>
</evidence>
<reference evidence="2 3" key="1">
    <citation type="submission" date="2020-04" db="EMBL/GenBank/DDBJ databases">
        <title>Donghicola sp., a member of the Rhodobacteraceae family isolated from mangrove forest in Thailand.</title>
        <authorList>
            <person name="Charoenyingcharoen P."/>
            <person name="Yukphan P."/>
        </authorList>
    </citation>
    <scope>NUCLEOTIDE SEQUENCE [LARGE SCALE GENOMIC DNA]</scope>
    <source>
        <strain evidence="2 3">B5-SW-15</strain>
    </source>
</reference>
<dbReference type="RefSeq" id="WP_177157965.1">
    <property type="nucleotide sequence ID" value="NZ_JABCJE010000005.1"/>
</dbReference>
<name>A0A850Q7L8_9RHOB</name>
<protein>
    <submittedName>
        <fullName evidence="2">Uncharacterized protein</fullName>
    </submittedName>
</protein>
<dbReference type="Proteomes" id="UP000592216">
    <property type="component" value="Unassembled WGS sequence"/>
</dbReference>
<keyword evidence="1" id="KW-1133">Transmembrane helix</keyword>
<keyword evidence="1" id="KW-0812">Transmembrane</keyword>
<evidence type="ECO:0000313" key="3">
    <source>
        <dbReference type="Proteomes" id="UP000592216"/>
    </source>
</evidence>
<proteinExistence type="predicted"/>
<organism evidence="2 3">
    <name type="scientific">Donghicola mangrovi</name>
    <dbReference type="NCBI Taxonomy" id="2729614"/>
    <lineage>
        <taxon>Bacteria</taxon>
        <taxon>Pseudomonadati</taxon>
        <taxon>Pseudomonadota</taxon>
        <taxon>Alphaproteobacteria</taxon>
        <taxon>Rhodobacterales</taxon>
        <taxon>Roseobacteraceae</taxon>
        <taxon>Donghicola</taxon>
    </lineage>
</organism>
<feature type="transmembrane region" description="Helical" evidence="1">
    <location>
        <begin position="108"/>
        <end position="126"/>
    </location>
</feature>
<accession>A0A850Q7L8</accession>
<dbReference type="AlphaFoldDB" id="A0A850Q7L8"/>
<dbReference type="EMBL" id="JABCJE010000005">
    <property type="protein sequence ID" value="NVO24192.1"/>
    <property type="molecule type" value="Genomic_DNA"/>
</dbReference>
<keyword evidence="1" id="KW-0472">Membrane</keyword>
<sequence>MTALKGYQRLEALGVWREQPDAQRRNVVVSLGDSTIVIMDMKSRPLTHWAIPAVERANPGVLPALYHPDGDPTETLEIGGDEAVMIEAIEKLRAAINRARPKQGRLRWGLMGTMTALLIGVGTFWLPDALRQHAVEVVPPVKRAEIGLALINRVTRITGPECRDNLGSPALARLGGKLFPAEERRKLMVMSGGPRKAFHLPGGTILLNRSLVENYEDANVLAGFALVEGLRAGNHDPLAEVLAQSSLLAVIQFLTTGSLPNGALDSYAEKILSQSPEIVETQDILALFKEKGVPSTPYARELDPSGSVVGPLIVNDPFADTLPPPLLSDGDWISIQGICQR</sequence>
<comment type="caution">
    <text evidence="2">The sequence shown here is derived from an EMBL/GenBank/DDBJ whole genome shotgun (WGS) entry which is preliminary data.</text>
</comment>
<evidence type="ECO:0000256" key="1">
    <source>
        <dbReference type="SAM" id="Phobius"/>
    </source>
</evidence>